<comment type="caution">
    <text evidence="2">The sequence shown here is derived from an EMBL/GenBank/DDBJ whole genome shotgun (WGS) entry which is preliminary data.</text>
</comment>
<keyword evidence="1" id="KW-0472">Membrane</keyword>
<dbReference type="EMBL" id="JACXVP010000008">
    <property type="protein sequence ID" value="KAG5593297.1"/>
    <property type="molecule type" value="Genomic_DNA"/>
</dbReference>
<keyword evidence="3" id="KW-1185">Reference proteome</keyword>
<organism evidence="2 3">
    <name type="scientific">Solanum commersonii</name>
    <name type="common">Commerson's wild potato</name>
    <name type="synonym">Commerson's nightshade</name>
    <dbReference type="NCBI Taxonomy" id="4109"/>
    <lineage>
        <taxon>Eukaryota</taxon>
        <taxon>Viridiplantae</taxon>
        <taxon>Streptophyta</taxon>
        <taxon>Embryophyta</taxon>
        <taxon>Tracheophyta</taxon>
        <taxon>Spermatophyta</taxon>
        <taxon>Magnoliopsida</taxon>
        <taxon>eudicotyledons</taxon>
        <taxon>Gunneridae</taxon>
        <taxon>Pentapetalae</taxon>
        <taxon>asterids</taxon>
        <taxon>lamiids</taxon>
        <taxon>Solanales</taxon>
        <taxon>Solanaceae</taxon>
        <taxon>Solanoideae</taxon>
        <taxon>Solaneae</taxon>
        <taxon>Solanum</taxon>
    </lineage>
</organism>
<evidence type="ECO:0000256" key="1">
    <source>
        <dbReference type="SAM" id="Phobius"/>
    </source>
</evidence>
<sequence>MHLVLVIVNLDTRWWKFVLGSTDIVSFLLSFYVLINNSSANNVRDIFVLKSMRFLNDTTNNGKLVPHAIDGKHLQRLLISIWILVLYELTLTRYKKLDVKIIRQANNCKKAVGFLFNTCKEGGRTKRTQGNNQYSTFDEYNINITETTTEQQIPTYNIKLQLNPE</sequence>
<proteinExistence type="predicted"/>
<evidence type="ECO:0000313" key="2">
    <source>
        <dbReference type="EMBL" id="KAG5593297.1"/>
    </source>
</evidence>
<reference evidence="2 3" key="1">
    <citation type="submission" date="2020-09" db="EMBL/GenBank/DDBJ databases">
        <title>De no assembly of potato wild relative species, Solanum commersonii.</title>
        <authorList>
            <person name="Cho K."/>
        </authorList>
    </citation>
    <scope>NUCLEOTIDE SEQUENCE [LARGE SCALE GENOMIC DNA]</scope>
    <source>
        <strain evidence="2">LZ3.2</strain>
        <tissue evidence="2">Leaf</tissue>
    </source>
</reference>
<keyword evidence="1" id="KW-0812">Transmembrane</keyword>
<name>A0A9J5XYM0_SOLCO</name>
<evidence type="ECO:0000313" key="3">
    <source>
        <dbReference type="Proteomes" id="UP000824120"/>
    </source>
</evidence>
<feature type="non-terminal residue" evidence="2">
    <location>
        <position position="165"/>
    </location>
</feature>
<gene>
    <name evidence="2" type="ORF">H5410_043811</name>
</gene>
<feature type="transmembrane region" description="Helical" evidence="1">
    <location>
        <begin position="14"/>
        <end position="35"/>
    </location>
</feature>
<dbReference type="AlphaFoldDB" id="A0A9J5XYM0"/>
<protein>
    <recommendedName>
        <fullName evidence="4">Transmembrane protein</fullName>
    </recommendedName>
</protein>
<accession>A0A9J5XYM0</accession>
<dbReference type="Proteomes" id="UP000824120">
    <property type="component" value="Chromosome 8"/>
</dbReference>
<evidence type="ECO:0008006" key="4">
    <source>
        <dbReference type="Google" id="ProtNLM"/>
    </source>
</evidence>
<keyword evidence="1" id="KW-1133">Transmembrane helix</keyword>